<evidence type="ECO:0000256" key="1">
    <source>
        <dbReference type="SAM" id="SignalP"/>
    </source>
</evidence>
<evidence type="ECO:0000313" key="3">
    <source>
        <dbReference type="Proteomes" id="UP001320702"/>
    </source>
</evidence>
<keyword evidence="3" id="KW-1185">Reference proteome</keyword>
<organism evidence="2 3">
    <name type="scientific">Paracoccus maritimus</name>
    <dbReference type="NCBI Taxonomy" id="2933292"/>
    <lineage>
        <taxon>Bacteria</taxon>
        <taxon>Pseudomonadati</taxon>
        <taxon>Pseudomonadota</taxon>
        <taxon>Alphaproteobacteria</taxon>
        <taxon>Rhodobacterales</taxon>
        <taxon>Paracoccaceae</taxon>
        <taxon>Paracoccus</taxon>
    </lineage>
</organism>
<comment type="caution">
    <text evidence="2">The sequence shown here is derived from an EMBL/GenBank/DDBJ whole genome shotgun (WGS) entry which is preliminary data.</text>
</comment>
<evidence type="ECO:0000313" key="2">
    <source>
        <dbReference type="EMBL" id="MCT4333729.1"/>
    </source>
</evidence>
<dbReference type="EMBL" id="JANAVZ010000007">
    <property type="protein sequence ID" value="MCT4333729.1"/>
    <property type="molecule type" value="Genomic_DNA"/>
</dbReference>
<reference evidence="2 3" key="1">
    <citation type="submission" date="2022-04" db="EMBL/GenBank/DDBJ databases">
        <title>Paracoccus sp. YLB-12 draft genome sequence.</title>
        <authorList>
            <person name="Yu L."/>
        </authorList>
    </citation>
    <scope>NUCLEOTIDE SEQUENCE [LARGE SCALE GENOMIC DNA]</scope>
    <source>
        <strain evidence="2 3">YLB-12</strain>
    </source>
</reference>
<keyword evidence="1" id="KW-0732">Signal</keyword>
<protein>
    <recommendedName>
        <fullName evidence="4">HEAT repeat domain-containing protein</fullName>
    </recommendedName>
</protein>
<gene>
    <name evidence="2" type="ORF">MU516_12720</name>
</gene>
<sequence>MRLFFAPLAILLATTSPVAAQVTLEEADEVMNSRNTELQAFQDRLNDPDPEKALSVLKLLIVKGDADQRRMAIRHGLQSTDSALRATTVRAILDSGPTLVLKFDPVADEPDGYYARAISQANGILAEDDSSEVVRNISGYDEEQECWFYKSGAYTPCLAMMRGEVVSISFGDSWGNYTLNEKGELEGQQSINGNLAKAAIELYE</sequence>
<dbReference type="Proteomes" id="UP001320702">
    <property type="component" value="Unassembled WGS sequence"/>
</dbReference>
<evidence type="ECO:0008006" key="4">
    <source>
        <dbReference type="Google" id="ProtNLM"/>
    </source>
</evidence>
<proteinExistence type="predicted"/>
<dbReference type="RefSeq" id="WP_260277601.1">
    <property type="nucleotide sequence ID" value="NZ_JANAVZ010000007.1"/>
</dbReference>
<name>A0ABT2KB39_9RHOB</name>
<accession>A0ABT2KB39</accession>
<feature type="chain" id="PRO_5047529771" description="HEAT repeat domain-containing protein" evidence="1">
    <location>
        <begin position="21"/>
        <end position="204"/>
    </location>
</feature>
<feature type="signal peptide" evidence="1">
    <location>
        <begin position="1"/>
        <end position="20"/>
    </location>
</feature>